<sequence length="358" mass="41052">MMITGHMNYFSINECGLYKHQDAKIYGLDVKECFDRIGAWLATTSLSDTLPWNEKFRKGSNCYCNDIFISEETGDVVLVLWKSEAGGNGTIYGAQEDAITGSGKVVEYTANHKGSKVIWGRPCYYWIIPSLNLVVSIKFEHSVTDSQLFQDWVREAITNKVKHPNKLKETTPGGQIRLSFTDGTQSSEQRYRFGFDVSLKTMNTADGKLDELAQKITHVIRRETISFSTADDSAEWVRVFNKTLPFLKTQPKSTTRQIEVRAEARPTPEQLKRIVEEYAKDNRKPSEWDNVGFSTNEKTTVWVDRYRLKHDINFDQKEKGAISAVKLYEQLLQRRDYYLEPAIDPIKSENNINQKTGT</sequence>
<evidence type="ECO:0000313" key="2">
    <source>
        <dbReference type="Proteomes" id="UP000183529"/>
    </source>
</evidence>
<dbReference type="RefSeq" id="WP_124263159.1">
    <property type="nucleotide sequence ID" value="NZ_CADFGN010000010.1"/>
</dbReference>
<organism evidence="1 2">
    <name type="scientific">Paraburkholderia tropica</name>
    <dbReference type="NCBI Taxonomy" id="92647"/>
    <lineage>
        <taxon>Bacteria</taxon>
        <taxon>Pseudomonadati</taxon>
        <taxon>Pseudomonadota</taxon>
        <taxon>Betaproteobacteria</taxon>
        <taxon>Burkholderiales</taxon>
        <taxon>Burkholderiaceae</taxon>
        <taxon>Paraburkholderia</taxon>
    </lineage>
</organism>
<dbReference type="AlphaFoldDB" id="A0AAQ1GH56"/>
<proteinExistence type="predicted"/>
<gene>
    <name evidence="1" type="ORF">SAMN05216550_1102</name>
</gene>
<evidence type="ECO:0000313" key="1">
    <source>
        <dbReference type="EMBL" id="SEJ88453.1"/>
    </source>
</evidence>
<dbReference type="Proteomes" id="UP000183529">
    <property type="component" value="Unassembled WGS sequence"/>
</dbReference>
<accession>A0AAQ1GH56</accession>
<protein>
    <submittedName>
        <fullName evidence="1">Uncharacterized protein</fullName>
    </submittedName>
</protein>
<reference evidence="1 2" key="1">
    <citation type="submission" date="2016-10" db="EMBL/GenBank/DDBJ databases">
        <authorList>
            <person name="Varghese N."/>
            <person name="Submissions S."/>
        </authorList>
    </citation>
    <scope>NUCLEOTIDE SEQUENCE [LARGE SCALE GENOMIC DNA]</scope>
    <source>
        <strain evidence="1 2">LMG 22274</strain>
    </source>
</reference>
<name>A0AAQ1GH56_9BURK</name>
<comment type="caution">
    <text evidence="1">The sequence shown here is derived from an EMBL/GenBank/DDBJ whole genome shotgun (WGS) entry which is preliminary data.</text>
</comment>
<dbReference type="EMBL" id="FNZM01000010">
    <property type="protein sequence ID" value="SEJ88453.1"/>
    <property type="molecule type" value="Genomic_DNA"/>
</dbReference>